<dbReference type="RefSeq" id="WP_069293654.1">
    <property type="nucleotide sequence ID" value="NZ_CP140110.1"/>
</dbReference>
<proteinExistence type="predicted"/>
<keyword evidence="2" id="KW-1185">Reference proteome</keyword>
<dbReference type="Pfam" id="PF12646">
    <property type="entry name" value="DUF3783"/>
    <property type="match status" value="1"/>
</dbReference>
<dbReference type="EMBL" id="LWAF01000014">
    <property type="protein sequence ID" value="ODN29934.1"/>
    <property type="molecule type" value="Genomic_DNA"/>
</dbReference>
<evidence type="ECO:0008006" key="3">
    <source>
        <dbReference type="Google" id="ProtNLM"/>
    </source>
</evidence>
<name>A0A1E3G108_9BACT</name>
<protein>
    <recommendedName>
        <fullName evidence="3">DUF3783 domain-containing protein</fullName>
    </recommendedName>
</protein>
<dbReference type="OrthoDB" id="48719at2"/>
<dbReference type="AlphaFoldDB" id="A0A1E3G108"/>
<sequence>MSENERIVILHNFENFEIIKLMKILKENFPERDLIFASTTPTSLEWKVSDLIEELRKEHEEFKKLRHGKQG</sequence>
<dbReference type="InterPro" id="IPR016621">
    <property type="entry name" value="UCP014543"/>
</dbReference>
<reference evidence="2" key="1">
    <citation type="submission" date="2016-04" db="EMBL/GenBank/DDBJ databases">
        <title>The genome sequence project of a novel Fervidobacterium isolate from a hot spring in Thailand.</title>
        <authorList>
            <person name="Gonzalez J.M."/>
            <person name="Cuecas A."/>
            <person name="Kanoksilapatham W."/>
        </authorList>
    </citation>
    <scope>NUCLEOTIDE SEQUENCE [LARGE SCALE GENOMIC DNA]</scope>
    <source>
        <strain evidence="2">FC2004</strain>
    </source>
</reference>
<evidence type="ECO:0000313" key="2">
    <source>
        <dbReference type="Proteomes" id="UP000094570"/>
    </source>
</evidence>
<gene>
    <name evidence="1" type="ORF">A4H02_07975</name>
</gene>
<evidence type="ECO:0000313" key="1">
    <source>
        <dbReference type="EMBL" id="ODN29934.1"/>
    </source>
</evidence>
<dbReference type="STRING" id="1008305.A4H02_07975"/>
<dbReference type="Proteomes" id="UP000094570">
    <property type="component" value="Unassembled WGS sequence"/>
</dbReference>
<comment type="caution">
    <text evidence="1">The sequence shown here is derived from an EMBL/GenBank/DDBJ whole genome shotgun (WGS) entry which is preliminary data.</text>
</comment>
<accession>A0A1E3G108</accession>
<organism evidence="1 2">
    <name type="scientific">Fervidobacterium thailandense</name>
    <dbReference type="NCBI Taxonomy" id="1008305"/>
    <lineage>
        <taxon>Bacteria</taxon>
        <taxon>Thermotogati</taxon>
        <taxon>Thermotogota</taxon>
        <taxon>Thermotogae</taxon>
        <taxon>Thermotogales</taxon>
        <taxon>Fervidobacteriaceae</taxon>
        <taxon>Fervidobacterium</taxon>
    </lineage>
</organism>